<sequence length="509" mass="53066">MSSPRLSTRPLSLSGPRPLQLVDGNVPASASPSTSSCPSPTISGLSTPPPTARSIKASRRQSSISYFPSDNAPTWDLRSPTIVAAPSLKRSLSLGPKANGTPGGKGDRRSLGSVDVQSPKADRGPLTLTEKHADLLQFIAQKESKCLELRSQLAMHEAELAELKRKWERIVSRGMDRMSMPSPLTSPNGGALEGIKEGVRLLASGLGDLSSPTSVSASPASTVPVQVLPGLASVSRSTMGRVRGHTNTQSTSSVSTTGTSTSSHTTSTRLSQSSASSLAFDEPLLEVDEKREGSPHGSVEVSPSSALRVAKLHRRKSREQPSPLCSPLADTSATLGADSPRTRAMKRSSLNLSSGLPPPTIPGIGVLAGQPVSSWMETMGSSVGRKWEELQKGETFTKSQKRASIILSDVSQTFFSALASPGPSSGTSVSVSSNPFAATLSPLSTSPSASTPPPMMASSASTHSLLDDDSEAQGLGSVMVPDSKGSSSSTSSRTPSVNTKDQSDDEWNW</sequence>
<feature type="region of interest" description="Disordered" evidence="2">
    <location>
        <begin position="235"/>
        <end position="280"/>
    </location>
</feature>
<evidence type="ECO:0000313" key="4">
    <source>
        <dbReference type="Proteomes" id="UP000639403"/>
    </source>
</evidence>
<feature type="compositionally biased region" description="Low complexity" evidence="2">
    <location>
        <begin position="483"/>
        <end position="496"/>
    </location>
</feature>
<reference evidence="3" key="2">
    <citation type="journal article" name="Front. Microbiol.">
        <title>Degradative Capacity of Two Strains of Rhodonia placenta: From Phenotype to Genotype.</title>
        <authorList>
            <person name="Kolle M."/>
            <person name="Horta M.A.C."/>
            <person name="Nowrousian M."/>
            <person name="Ohm R.A."/>
            <person name="Benz J.P."/>
            <person name="Pilgard A."/>
        </authorList>
    </citation>
    <scope>NUCLEOTIDE SEQUENCE</scope>
    <source>
        <strain evidence="3">FPRL280</strain>
    </source>
</reference>
<feature type="region of interest" description="Disordered" evidence="2">
    <location>
        <begin position="312"/>
        <end position="342"/>
    </location>
</feature>
<feature type="region of interest" description="Disordered" evidence="2">
    <location>
        <begin position="417"/>
        <end position="509"/>
    </location>
</feature>
<organism evidence="3 4">
    <name type="scientific">Rhodonia placenta</name>
    <dbReference type="NCBI Taxonomy" id="104341"/>
    <lineage>
        <taxon>Eukaryota</taxon>
        <taxon>Fungi</taxon>
        <taxon>Dikarya</taxon>
        <taxon>Basidiomycota</taxon>
        <taxon>Agaricomycotina</taxon>
        <taxon>Agaricomycetes</taxon>
        <taxon>Polyporales</taxon>
        <taxon>Adustoporiaceae</taxon>
        <taxon>Rhodonia</taxon>
    </lineage>
</organism>
<dbReference type="Proteomes" id="UP000639403">
    <property type="component" value="Unassembled WGS sequence"/>
</dbReference>
<reference evidence="3" key="1">
    <citation type="submission" date="2020-11" db="EMBL/GenBank/DDBJ databases">
        <authorList>
            <person name="Koelle M."/>
            <person name="Horta M.A.C."/>
            <person name="Nowrousian M."/>
            <person name="Ohm R.A."/>
            <person name="Benz P."/>
            <person name="Pilgard A."/>
        </authorList>
    </citation>
    <scope>NUCLEOTIDE SEQUENCE</scope>
    <source>
        <strain evidence="3">FPRL280</strain>
    </source>
</reference>
<name>A0A8H7U0T6_9APHY</name>
<feature type="region of interest" description="Disordered" evidence="2">
    <location>
        <begin position="1"/>
        <end position="125"/>
    </location>
</feature>
<feature type="compositionally biased region" description="Low complexity" evidence="2">
    <location>
        <begin position="420"/>
        <end position="449"/>
    </location>
</feature>
<comment type="caution">
    <text evidence="3">The sequence shown here is derived from an EMBL/GenBank/DDBJ whole genome shotgun (WGS) entry which is preliminary data.</text>
</comment>
<feature type="compositionally biased region" description="Low complexity" evidence="2">
    <location>
        <begin position="1"/>
        <end position="43"/>
    </location>
</feature>
<feature type="compositionally biased region" description="Polar residues" evidence="2">
    <location>
        <begin position="60"/>
        <end position="72"/>
    </location>
</feature>
<feature type="compositionally biased region" description="Low complexity" evidence="2">
    <location>
        <begin position="246"/>
        <end position="279"/>
    </location>
</feature>
<evidence type="ECO:0000256" key="2">
    <source>
        <dbReference type="SAM" id="MobiDB-lite"/>
    </source>
</evidence>
<proteinExistence type="predicted"/>
<evidence type="ECO:0000256" key="1">
    <source>
        <dbReference type="SAM" id="Coils"/>
    </source>
</evidence>
<feature type="coiled-coil region" evidence="1">
    <location>
        <begin position="139"/>
        <end position="166"/>
    </location>
</feature>
<dbReference type="EMBL" id="JADOXO010000133">
    <property type="protein sequence ID" value="KAF9812435.1"/>
    <property type="molecule type" value="Genomic_DNA"/>
</dbReference>
<dbReference type="AlphaFoldDB" id="A0A8H7U0T6"/>
<protein>
    <submittedName>
        <fullName evidence="3">Uncharacterized protein</fullName>
    </submittedName>
</protein>
<gene>
    <name evidence="3" type="ORF">IEO21_06238</name>
</gene>
<accession>A0A8H7U0T6</accession>
<keyword evidence="1" id="KW-0175">Coiled coil</keyword>
<evidence type="ECO:0000313" key="3">
    <source>
        <dbReference type="EMBL" id="KAF9812435.1"/>
    </source>
</evidence>